<feature type="transmembrane region" description="Helical" evidence="1">
    <location>
        <begin position="106"/>
        <end position="130"/>
    </location>
</feature>
<dbReference type="GeneID" id="85196549"/>
<accession>A0AA96ZWL5</accession>
<organism evidence="2 3">
    <name type="scientific">Methanimicrococcus stummii</name>
    <dbReference type="NCBI Taxonomy" id="3028294"/>
    <lineage>
        <taxon>Archaea</taxon>
        <taxon>Methanobacteriati</taxon>
        <taxon>Methanobacteriota</taxon>
        <taxon>Stenosarchaea group</taxon>
        <taxon>Methanomicrobia</taxon>
        <taxon>Methanosarcinales</taxon>
        <taxon>Methanosarcinaceae</taxon>
        <taxon>Methanimicrococcus</taxon>
    </lineage>
</organism>
<dbReference type="EMBL" id="CP131062">
    <property type="protein sequence ID" value="WNY27919.1"/>
    <property type="molecule type" value="Genomic_DNA"/>
</dbReference>
<dbReference type="Proteomes" id="UP001302662">
    <property type="component" value="Chromosome"/>
</dbReference>
<keyword evidence="3" id="KW-1185">Reference proteome</keyword>
<keyword evidence="1" id="KW-0812">Transmembrane</keyword>
<feature type="transmembrane region" description="Helical" evidence="1">
    <location>
        <begin position="21"/>
        <end position="48"/>
    </location>
</feature>
<keyword evidence="1" id="KW-0472">Membrane</keyword>
<sequence>MDFDILTSGLKNGWDAFKNNIVAYVLGLLIAVIGSILIVTIAPLVYGLSYMAVKGARGEKVEITDIFYGFKSVSAFIRSWMYYIVYVVVIIIIAVITYLLTMVSPFLSIIGTLLSVIWALVTFYSMYIYVMTPSENAVYAYKEGFNVLKENLIMTILAYIVVYLLAVIGAILLGIGLLVTIPIAFVFTVSVLKALKPGIDAAN</sequence>
<evidence type="ECO:0000313" key="2">
    <source>
        <dbReference type="EMBL" id="WNY27919.1"/>
    </source>
</evidence>
<proteinExistence type="predicted"/>
<evidence type="ECO:0000256" key="1">
    <source>
        <dbReference type="SAM" id="Phobius"/>
    </source>
</evidence>
<protein>
    <recommendedName>
        <fullName evidence="4">DUF4013 domain-containing protein</fullName>
    </recommendedName>
</protein>
<dbReference type="KEGG" id="mees:MmiEs2_00980"/>
<keyword evidence="1" id="KW-1133">Transmembrane helix</keyword>
<evidence type="ECO:0000313" key="3">
    <source>
        <dbReference type="Proteomes" id="UP001302662"/>
    </source>
</evidence>
<dbReference type="RefSeq" id="WP_316559491.1">
    <property type="nucleotide sequence ID" value="NZ_CP131062.1"/>
</dbReference>
<gene>
    <name evidence="2" type="ORF">MmiEs2_00980</name>
</gene>
<feature type="transmembrane region" description="Helical" evidence="1">
    <location>
        <begin position="80"/>
        <end position="100"/>
    </location>
</feature>
<feature type="transmembrane region" description="Helical" evidence="1">
    <location>
        <begin position="177"/>
        <end position="195"/>
    </location>
</feature>
<reference evidence="2 3" key="1">
    <citation type="submission" date="2023-07" db="EMBL/GenBank/DDBJ databases">
        <title>Closed genome sequence of Methanimicrococcus sp. Es2.</title>
        <authorList>
            <person name="Protasov E."/>
            <person name="Platt K."/>
            <person name="Reeh H."/>
            <person name="Poehlein A."/>
            <person name="Daniel R."/>
            <person name="Brune A."/>
        </authorList>
    </citation>
    <scope>NUCLEOTIDE SEQUENCE [LARGE SCALE GENOMIC DNA]</scope>
    <source>
        <strain evidence="2 3">Es2</strain>
    </source>
</reference>
<evidence type="ECO:0008006" key="4">
    <source>
        <dbReference type="Google" id="ProtNLM"/>
    </source>
</evidence>
<name>A0AA96ZWL5_9EURY</name>
<feature type="transmembrane region" description="Helical" evidence="1">
    <location>
        <begin position="151"/>
        <end position="171"/>
    </location>
</feature>
<dbReference type="AlphaFoldDB" id="A0AA96ZWL5"/>